<dbReference type="GO" id="GO:0050660">
    <property type="term" value="F:flavin adenine dinucleotide binding"/>
    <property type="evidence" value="ECO:0007669"/>
    <property type="project" value="InterPro"/>
</dbReference>
<protein>
    <submittedName>
        <fullName evidence="2">Electron transfer flavoprotein subunit alpha/FixB family protein</fullName>
    </submittedName>
</protein>
<dbReference type="InterPro" id="IPR001308">
    <property type="entry name" value="ETF_a/FixB"/>
</dbReference>
<dbReference type="GO" id="GO:0009055">
    <property type="term" value="F:electron transfer activity"/>
    <property type="evidence" value="ECO:0007669"/>
    <property type="project" value="InterPro"/>
</dbReference>
<dbReference type="PANTHER" id="PTHR43153:SF1">
    <property type="entry name" value="ELECTRON TRANSFER FLAVOPROTEIN SUBUNIT ALPHA, MITOCHONDRIAL"/>
    <property type="match status" value="1"/>
</dbReference>
<proteinExistence type="predicted"/>
<organism evidence="2 3">
    <name type="scientific">Miniimonas arenae</name>
    <dbReference type="NCBI Taxonomy" id="676201"/>
    <lineage>
        <taxon>Bacteria</taxon>
        <taxon>Bacillati</taxon>
        <taxon>Actinomycetota</taxon>
        <taxon>Actinomycetes</taxon>
        <taxon>Micrococcales</taxon>
        <taxon>Beutenbergiaceae</taxon>
        <taxon>Miniimonas</taxon>
    </lineage>
</organism>
<accession>A0A5C5BCZ1</accession>
<dbReference type="InterPro" id="IPR014731">
    <property type="entry name" value="ETF_asu_C"/>
</dbReference>
<dbReference type="AlphaFoldDB" id="A0A5C5BCZ1"/>
<dbReference type="Proteomes" id="UP000313849">
    <property type="component" value="Unassembled WGS sequence"/>
</dbReference>
<dbReference type="InterPro" id="IPR029035">
    <property type="entry name" value="DHS-like_NAD/FAD-binding_dom"/>
</dbReference>
<dbReference type="Gene3D" id="3.40.50.1220">
    <property type="entry name" value="TPP-binding domain"/>
    <property type="match status" value="1"/>
</dbReference>
<reference evidence="2 3" key="1">
    <citation type="submission" date="2019-06" db="EMBL/GenBank/DDBJ databases">
        <title>Draft genome sequence of Miniimonas arenae KCTC 19750T isolated from sea sand.</title>
        <authorList>
            <person name="Park S.-J."/>
        </authorList>
    </citation>
    <scope>NUCLEOTIDE SEQUENCE [LARGE SCALE GENOMIC DNA]</scope>
    <source>
        <strain evidence="2 3">KCTC 19750</strain>
    </source>
</reference>
<dbReference type="Gene3D" id="3.40.50.620">
    <property type="entry name" value="HUPs"/>
    <property type="match status" value="1"/>
</dbReference>
<dbReference type="OrthoDB" id="9770286at2"/>
<dbReference type="RefSeq" id="WP_108717877.1">
    <property type="nucleotide sequence ID" value="NZ_VENP01000010.1"/>
</dbReference>
<dbReference type="SUPFAM" id="SSF52467">
    <property type="entry name" value="DHS-like NAD/FAD-binding domain"/>
    <property type="match status" value="1"/>
</dbReference>
<dbReference type="EMBL" id="VENP01000010">
    <property type="protein sequence ID" value="TNU76176.1"/>
    <property type="molecule type" value="Genomic_DNA"/>
</dbReference>
<evidence type="ECO:0000313" key="2">
    <source>
        <dbReference type="EMBL" id="TNU76176.1"/>
    </source>
</evidence>
<dbReference type="Pfam" id="PF00766">
    <property type="entry name" value="ETF_alpha"/>
    <property type="match status" value="1"/>
</dbReference>
<feature type="domain" description="Electron transfer flavoprotein alpha subunit C-terminal" evidence="1">
    <location>
        <begin position="160"/>
        <end position="237"/>
    </location>
</feature>
<keyword evidence="3" id="KW-1185">Reference proteome</keyword>
<dbReference type="SUPFAM" id="SSF52402">
    <property type="entry name" value="Adenine nucleotide alpha hydrolases-like"/>
    <property type="match status" value="1"/>
</dbReference>
<name>A0A5C5BCZ1_9MICO</name>
<comment type="caution">
    <text evidence="2">The sequence shown here is derived from an EMBL/GenBank/DDBJ whole genome shotgun (WGS) entry which is preliminary data.</text>
</comment>
<dbReference type="GO" id="GO:0033539">
    <property type="term" value="P:fatty acid beta-oxidation using acyl-CoA dehydrogenase"/>
    <property type="evidence" value="ECO:0007669"/>
    <property type="project" value="TreeGrafter"/>
</dbReference>
<gene>
    <name evidence="2" type="ORF">FH969_04375</name>
</gene>
<dbReference type="InterPro" id="IPR014729">
    <property type="entry name" value="Rossmann-like_a/b/a_fold"/>
</dbReference>
<evidence type="ECO:0000259" key="1">
    <source>
        <dbReference type="Pfam" id="PF00766"/>
    </source>
</evidence>
<dbReference type="PANTHER" id="PTHR43153">
    <property type="entry name" value="ELECTRON TRANSFER FLAVOPROTEIN ALPHA"/>
    <property type="match status" value="1"/>
</dbReference>
<sequence>MSAVVAAAHGEVPGDLARLAARLGDVHTVTPDGTSAQAATAIVTLAREVGADVVLLPVSRWASEVGALVAHALRAGIVADAHTARRTPDGVSADKRELGGTWDVTCDVRGAAVVLAAPVADDGEVPDVVAHEVAVPDAAAVGRDVEVLARTEHERDGVALADAAAVVAGGRGLAGDLEPVRALADALGAAVGATRDIVEEDWIGHEAMVGQTGTMIAPRLYIGAGISGAPHHMLGMRAAEVIVAVNTDPDAPLMQTADLAIVGDAGEILTRAAELVRARRG</sequence>
<evidence type="ECO:0000313" key="3">
    <source>
        <dbReference type="Proteomes" id="UP000313849"/>
    </source>
</evidence>